<keyword evidence="1" id="KW-0472">Membrane</keyword>
<dbReference type="OrthoDB" id="3265004at2759"/>
<dbReference type="OMA" id="FIADWVY"/>
<feature type="transmembrane region" description="Helical" evidence="1">
    <location>
        <begin position="179"/>
        <end position="199"/>
    </location>
</feature>
<proteinExistence type="predicted"/>
<feature type="transmembrane region" description="Helical" evidence="1">
    <location>
        <begin position="24"/>
        <end position="45"/>
    </location>
</feature>
<feature type="transmembrane region" description="Helical" evidence="1">
    <location>
        <begin position="254"/>
        <end position="279"/>
    </location>
</feature>
<dbReference type="STRING" id="945553.A0A0D2PEN8"/>
<evidence type="ECO:0000313" key="3">
    <source>
        <dbReference type="Proteomes" id="UP000054270"/>
    </source>
</evidence>
<feature type="transmembrane region" description="Helical" evidence="1">
    <location>
        <begin position="220"/>
        <end position="242"/>
    </location>
</feature>
<evidence type="ECO:0000256" key="1">
    <source>
        <dbReference type="SAM" id="Phobius"/>
    </source>
</evidence>
<dbReference type="AlphaFoldDB" id="A0A0D2PEN8"/>
<organism evidence="2 3">
    <name type="scientific">Hypholoma sublateritium (strain FD-334 SS-4)</name>
    <dbReference type="NCBI Taxonomy" id="945553"/>
    <lineage>
        <taxon>Eukaryota</taxon>
        <taxon>Fungi</taxon>
        <taxon>Dikarya</taxon>
        <taxon>Basidiomycota</taxon>
        <taxon>Agaricomycotina</taxon>
        <taxon>Agaricomycetes</taxon>
        <taxon>Agaricomycetidae</taxon>
        <taxon>Agaricales</taxon>
        <taxon>Agaricineae</taxon>
        <taxon>Strophariaceae</taxon>
        <taxon>Hypholoma</taxon>
    </lineage>
</organism>
<keyword evidence="3" id="KW-1185">Reference proteome</keyword>
<dbReference type="Proteomes" id="UP000054270">
    <property type="component" value="Unassembled WGS sequence"/>
</dbReference>
<reference evidence="3" key="1">
    <citation type="submission" date="2014-04" db="EMBL/GenBank/DDBJ databases">
        <title>Evolutionary Origins and Diversification of the Mycorrhizal Mutualists.</title>
        <authorList>
            <consortium name="DOE Joint Genome Institute"/>
            <consortium name="Mycorrhizal Genomics Consortium"/>
            <person name="Kohler A."/>
            <person name="Kuo A."/>
            <person name="Nagy L.G."/>
            <person name="Floudas D."/>
            <person name="Copeland A."/>
            <person name="Barry K.W."/>
            <person name="Cichocki N."/>
            <person name="Veneault-Fourrey C."/>
            <person name="LaButti K."/>
            <person name="Lindquist E.A."/>
            <person name="Lipzen A."/>
            <person name="Lundell T."/>
            <person name="Morin E."/>
            <person name="Murat C."/>
            <person name="Riley R."/>
            <person name="Ohm R."/>
            <person name="Sun H."/>
            <person name="Tunlid A."/>
            <person name="Henrissat B."/>
            <person name="Grigoriev I.V."/>
            <person name="Hibbett D.S."/>
            <person name="Martin F."/>
        </authorList>
    </citation>
    <scope>NUCLEOTIDE SEQUENCE [LARGE SCALE GENOMIC DNA]</scope>
    <source>
        <strain evidence="3">FD-334 SS-4</strain>
    </source>
</reference>
<name>A0A0D2PEN8_HYPSF</name>
<accession>A0A0D2PEN8</accession>
<feature type="transmembrane region" description="Helical" evidence="1">
    <location>
        <begin position="135"/>
        <end position="159"/>
    </location>
</feature>
<protein>
    <submittedName>
        <fullName evidence="2">Uncharacterized protein</fullName>
    </submittedName>
</protein>
<feature type="transmembrane region" description="Helical" evidence="1">
    <location>
        <begin position="52"/>
        <end position="72"/>
    </location>
</feature>
<gene>
    <name evidence="2" type="ORF">HYPSUDRAFT_44996</name>
</gene>
<keyword evidence="1" id="KW-1133">Transmembrane helix</keyword>
<sequence>MVSIILPSTSVQERVISMRVNSGMLSILLVGIYTSLYLGTAFTYFNRQSSRSLLVLAAITILYVLNLVEAAIEWLSIREILRKNGLPTTELFIFVLEGSNWQTFVDDVCNFIITAVADGLLIWRCYKLWNNSFRVIILSLVFLLAEIGLNISVITFLSVKKLAPTLAAAHKVNNLLSATAFMTLASTLWTTILIAYRIYSVSKHNPSRRGSAPFKKILEIIGQSAVLYSLGSLMYAITGIITPNSSNIWTFSGLVYYSNVLFPIIAGVAPTILVAQVALASSTAAKGQPTSHISDLHFQGDSTEDNVIHAVSTPVKGIKQTEVDEKAELGATPPQHVAPVISHDSF</sequence>
<dbReference type="EMBL" id="KN817586">
    <property type="protein sequence ID" value="KJA18640.1"/>
    <property type="molecule type" value="Genomic_DNA"/>
</dbReference>
<evidence type="ECO:0000313" key="2">
    <source>
        <dbReference type="EMBL" id="KJA18640.1"/>
    </source>
</evidence>
<keyword evidence="1" id="KW-0812">Transmembrane</keyword>